<evidence type="ECO:0008006" key="3">
    <source>
        <dbReference type="Google" id="ProtNLM"/>
    </source>
</evidence>
<accession>A0A2H3LCP2</accession>
<dbReference type="Pfam" id="PF08849">
    <property type="entry name" value="BrxA"/>
    <property type="match status" value="1"/>
</dbReference>
<reference evidence="1 2" key="1">
    <citation type="submission" date="2016-05" db="EMBL/GenBank/DDBJ databases">
        <authorList>
            <person name="Lavstsen T."/>
            <person name="Jespersen J.S."/>
        </authorList>
    </citation>
    <scope>NUCLEOTIDE SEQUENCE [LARGE SCALE GENOMIC DNA]</scope>
    <source>
        <strain evidence="1 2">B7-9</strain>
    </source>
</reference>
<dbReference type="AlphaFoldDB" id="A0A2H3LCP2"/>
<organism evidence="1 2">
    <name type="scientific">Candidatus Chloroploca asiatica</name>
    <dbReference type="NCBI Taxonomy" id="1506545"/>
    <lineage>
        <taxon>Bacteria</taxon>
        <taxon>Bacillati</taxon>
        <taxon>Chloroflexota</taxon>
        <taxon>Chloroflexia</taxon>
        <taxon>Chloroflexales</taxon>
        <taxon>Chloroflexineae</taxon>
        <taxon>Oscillochloridaceae</taxon>
        <taxon>Candidatus Chloroploca</taxon>
    </lineage>
</organism>
<evidence type="ECO:0000313" key="1">
    <source>
        <dbReference type="EMBL" id="PDW00258.1"/>
    </source>
</evidence>
<protein>
    <recommendedName>
        <fullName evidence="3">DUF1819 domain-containing protein</fullName>
    </recommendedName>
</protein>
<dbReference type="EMBL" id="LYXE01000050">
    <property type="protein sequence ID" value="PDW00258.1"/>
    <property type="molecule type" value="Genomic_DNA"/>
</dbReference>
<dbReference type="Gene3D" id="1.10.3540.10">
    <property type="entry name" value="uncharacterized protein from magnetospirillum magneticum domain"/>
    <property type="match status" value="1"/>
</dbReference>
<gene>
    <name evidence="1" type="ORF">A9Q02_10590</name>
</gene>
<dbReference type="Proteomes" id="UP000220922">
    <property type="component" value="Unassembled WGS sequence"/>
</dbReference>
<proteinExistence type="predicted"/>
<dbReference type="RefSeq" id="WP_172450639.1">
    <property type="nucleotide sequence ID" value="NZ_LYXE01000050.1"/>
</dbReference>
<dbReference type="InterPro" id="IPR014948">
    <property type="entry name" value="BrxA"/>
</dbReference>
<name>A0A2H3LCP2_9CHLR</name>
<keyword evidence="2" id="KW-1185">Reference proteome</keyword>
<comment type="caution">
    <text evidence="1">The sequence shown here is derived from an EMBL/GenBank/DDBJ whole genome shotgun (WGS) entry which is preliminary data.</text>
</comment>
<sequence length="247" mass="28302">MTTSIEPLVRWRVSGDYLPTNASKAGLLDETRQFLLTYQRLQSLAAARRALVDGELPQRARATRVTIVEVIQRRLTRWSPPAWVLDDLVGFAATSREAALPSVLLLHTARQDTLMYEFIQHELVPRWQQGDHVLVRADVQRFLDQRESEHAELLSWSHSTREKLAGNVLSILRDYGLLIGRASKRIIEPLVPLSAAEHLIRLLRAEGIANADLARHPDWQIWLWDAARAQKIVRAILDEEVLHERSR</sequence>
<evidence type="ECO:0000313" key="2">
    <source>
        <dbReference type="Proteomes" id="UP000220922"/>
    </source>
</evidence>
<dbReference type="InterPro" id="IPR023137">
    <property type="entry name" value="BrxA_sf"/>
</dbReference>